<feature type="domain" description="Ribosomal RNA small subunit methyltransferase E methyltransferase" evidence="11">
    <location>
        <begin position="98"/>
        <end position="258"/>
    </location>
</feature>
<dbReference type="InterPro" id="IPR029026">
    <property type="entry name" value="tRNA_m1G_MTases_N"/>
</dbReference>
<dbReference type="InterPro" id="IPR046886">
    <property type="entry name" value="RsmE_MTase_dom"/>
</dbReference>
<keyword evidence="14" id="KW-1185">Reference proteome</keyword>
<keyword evidence="7 10" id="KW-0949">S-adenosyl-L-methionine</keyword>
<name>A0A518I605_9PLAN</name>
<proteinExistence type="inferred from homology"/>
<dbReference type="InterPro" id="IPR006700">
    <property type="entry name" value="RsmE"/>
</dbReference>
<dbReference type="Pfam" id="PF04452">
    <property type="entry name" value="Methyltrans_RNA"/>
    <property type="match status" value="1"/>
</dbReference>
<gene>
    <name evidence="13" type="primary">rsmE</name>
    <name evidence="13" type="ORF">Enr17x_05590</name>
</gene>
<evidence type="ECO:0000256" key="10">
    <source>
        <dbReference type="PIRNR" id="PIRNR015601"/>
    </source>
</evidence>
<dbReference type="Pfam" id="PF20260">
    <property type="entry name" value="PUA_4"/>
    <property type="match status" value="1"/>
</dbReference>
<evidence type="ECO:0000256" key="5">
    <source>
        <dbReference type="ARBA" id="ARBA00022603"/>
    </source>
</evidence>
<evidence type="ECO:0000256" key="7">
    <source>
        <dbReference type="ARBA" id="ARBA00022691"/>
    </source>
</evidence>
<evidence type="ECO:0000259" key="12">
    <source>
        <dbReference type="Pfam" id="PF20260"/>
    </source>
</evidence>
<evidence type="ECO:0000256" key="8">
    <source>
        <dbReference type="ARBA" id="ARBA00025699"/>
    </source>
</evidence>
<keyword evidence="5 10" id="KW-0489">Methyltransferase</keyword>
<evidence type="ECO:0000256" key="2">
    <source>
        <dbReference type="ARBA" id="ARBA00005528"/>
    </source>
</evidence>
<dbReference type="Proteomes" id="UP000318313">
    <property type="component" value="Chromosome"/>
</dbReference>
<dbReference type="InterPro" id="IPR029028">
    <property type="entry name" value="Alpha/beta_knot_MTases"/>
</dbReference>
<feature type="domain" description="Ribosomal RNA small subunit methyltransferase E PUA-like" evidence="12">
    <location>
        <begin position="41"/>
        <end position="87"/>
    </location>
</feature>
<dbReference type="PANTHER" id="PTHR30027:SF3">
    <property type="entry name" value="16S RRNA (URACIL(1498)-N(3))-METHYLTRANSFERASE"/>
    <property type="match status" value="1"/>
</dbReference>
<comment type="similarity">
    <text evidence="2 10">Belongs to the RNA methyltransferase RsmE family.</text>
</comment>
<evidence type="ECO:0000313" key="14">
    <source>
        <dbReference type="Proteomes" id="UP000318313"/>
    </source>
</evidence>
<dbReference type="PIRSF" id="PIRSF015601">
    <property type="entry name" value="MTase_slr0722"/>
    <property type="match status" value="1"/>
</dbReference>
<dbReference type="PANTHER" id="PTHR30027">
    <property type="entry name" value="RIBOSOMAL RNA SMALL SUBUNIT METHYLTRANSFERASE E"/>
    <property type="match status" value="1"/>
</dbReference>
<accession>A0A518I605</accession>
<dbReference type="InterPro" id="IPR046887">
    <property type="entry name" value="RsmE_PUA-like"/>
</dbReference>
<dbReference type="SUPFAM" id="SSF88697">
    <property type="entry name" value="PUA domain-like"/>
    <property type="match status" value="1"/>
</dbReference>
<organism evidence="13 14">
    <name type="scientific">Gimesia fumaroli</name>
    <dbReference type="NCBI Taxonomy" id="2527976"/>
    <lineage>
        <taxon>Bacteria</taxon>
        <taxon>Pseudomonadati</taxon>
        <taxon>Planctomycetota</taxon>
        <taxon>Planctomycetia</taxon>
        <taxon>Planctomycetales</taxon>
        <taxon>Planctomycetaceae</taxon>
        <taxon>Gimesia</taxon>
    </lineage>
</organism>
<evidence type="ECO:0000259" key="11">
    <source>
        <dbReference type="Pfam" id="PF04452"/>
    </source>
</evidence>
<keyword evidence="4 10" id="KW-0698">rRNA processing</keyword>
<dbReference type="Gene3D" id="3.40.1280.10">
    <property type="match status" value="1"/>
</dbReference>
<dbReference type="GO" id="GO:0070042">
    <property type="term" value="F:rRNA (uridine-N3-)-methyltransferase activity"/>
    <property type="evidence" value="ECO:0007669"/>
    <property type="project" value="TreeGrafter"/>
</dbReference>
<dbReference type="CDD" id="cd18084">
    <property type="entry name" value="RsmE-like"/>
    <property type="match status" value="1"/>
</dbReference>
<evidence type="ECO:0000256" key="3">
    <source>
        <dbReference type="ARBA" id="ARBA00022490"/>
    </source>
</evidence>
<comment type="function">
    <text evidence="8 10">Specifically methylates the N3 position of the uracil ring of uridine 1498 (m3U1498) in 16S rRNA. Acts on the fully assembled 30S ribosomal subunit.</text>
</comment>
<dbReference type="NCBIfam" id="TIGR00046">
    <property type="entry name" value="RsmE family RNA methyltransferase"/>
    <property type="match status" value="1"/>
</dbReference>
<comment type="subcellular location">
    <subcellularLocation>
        <location evidence="1 10">Cytoplasm</location>
    </subcellularLocation>
</comment>
<dbReference type="EMBL" id="CP037452">
    <property type="protein sequence ID" value="QDV48546.1"/>
    <property type="molecule type" value="Genomic_DNA"/>
</dbReference>
<dbReference type="AlphaFoldDB" id="A0A518I605"/>
<keyword evidence="6 10" id="KW-0808">Transferase</keyword>
<keyword evidence="3 10" id="KW-0963">Cytoplasm</keyword>
<evidence type="ECO:0000256" key="1">
    <source>
        <dbReference type="ARBA" id="ARBA00004496"/>
    </source>
</evidence>
<dbReference type="KEGG" id="gfm:Enr17x_05590"/>
<dbReference type="EC" id="2.1.1.193" evidence="10"/>
<dbReference type="OrthoDB" id="9815641at2"/>
<evidence type="ECO:0000313" key="13">
    <source>
        <dbReference type="EMBL" id="QDV48546.1"/>
    </source>
</evidence>
<evidence type="ECO:0000256" key="6">
    <source>
        <dbReference type="ARBA" id="ARBA00022679"/>
    </source>
</evidence>
<comment type="catalytic activity">
    <reaction evidence="9 10">
        <text>uridine(1498) in 16S rRNA + S-adenosyl-L-methionine = N(3)-methyluridine(1498) in 16S rRNA + S-adenosyl-L-homocysteine + H(+)</text>
        <dbReference type="Rhea" id="RHEA:42920"/>
        <dbReference type="Rhea" id="RHEA-COMP:10283"/>
        <dbReference type="Rhea" id="RHEA-COMP:10284"/>
        <dbReference type="ChEBI" id="CHEBI:15378"/>
        <dbReference type="ChEBI" id="CHEBI:57856"/>
        <dbReference type="ChEBI" id="CHEBI:59789"/>
        <dbReference type="ChEBI" id="CHEBI:65315"/>
        <dbReference type="ChEBI" id="CHEBI:74502"/>
        <dbReference type="EC" id="2.1.1.193"/>
    </reaction>
</comment>
<dbReference type="SUPFAM" id="SSF75217">
    <property type="entry name" value="alpha/beta knot"/>
    <property type="match status" value="1"/>
</dbReference>
<protein>
    <recommendedName>
        <fullName evidence="10">Ribosomal RNA small subunit methyltransferase E</fullName>
        <ecNumber evidence="10">2.1.1.193</ecNumber>
    </recommendedName>
</protein>
<dbReference type="GO" id="GO:0070475">
    <property type="term" value="P:rRNA base methylation"/>
    <property type="evidence" value="ECO:0007669"/>
    <property type="project" value="TreeGrafter"/>
</dbReference>
<dbReference type="GO" id="GO:0005737">
    <property type="term" value="C:cytoplasm"/>
    <property type="evidence" value="ECO:0007669"/>
    <property type="project" value="UniProtKB-SubCell"/>
</dbReference>
<sequence>MTEPPSAYSFFLNLRILKSLKFFMPHRFYFEGSFDSDLLVLEGSEAHHLLHVLRLRIGDTVEVFNGTGVEADAEITKTARKSVEVRITARRESPANTQIPVILATAVPKGDRFRWLVEKAAELGVTRLVPLITERSSVDPGENRLKKLQQTIVAAAKQSGQTRLMELSPLQKFHEFLDDVSQAEQRVLIADPGGSPLELMDSRGADAAACPMVLLIGPEGGFSADEVQAALDKGATPIKLSEAILRIETAAILLAGLVRLTAVQTKE</sequence>
<dbReference type="InterPro" id="IPR015947">
    <property type="entry name" value="PUA-like_sf"/>
</dbReference>
<evidence type="ECO:0000256" key="9">
    <source>
        <dbReference type="ARBA" id="ARBA00047944"/>
    </source>
</evidence>
<evidence type="ECO:0000256" key="4">
    <source>
        <dbReference type="ARBA" id="ARBA00022552"/>
    </source>
</evidence>
<reference evidence="13 14" key="1">
    <citation type="submission" date="2019-03" db="EMBL/GenBank/DDBJ databases">
        <title>Deep-cultivation of Planctomycetes and their phenomic and genomic characterization uncovers novel biology.</title>
        <authorList>
            <person name="Wiegand S."/>
            <person name="Jogler M."/>
            <person name="Boedeker C."/>
            <person name="Pinto D."/>
            <person name="Vollmers J."/>
            <person name="Rivas-Marin E."/>
            <person name="Kohn T."/>
            <person name="Peeters S.H."/>
            <person name="Heuer A."/>
            <person name="Rast P."/>
            <person name="Oberbeckmann S."/>
            <person name="Bunk B."/>
            <person name="Jeske O."/>
            <person name="Meyerdierks A."/>
            <person name="Storesund J.E."/>
            <person name="Kallscheuer N."/>
            <person name="Luecker S."/>
            <person name="Lage O.M."/>
            <person name="Pohl T."/>
            <person name="Merkel B.J."/>
            <person name="Hornburger P."/>
            <person name="Mueller R.-W."/>
            <person name="Bruemmer F."/>
            <person name="Labrenz M."/>
            <person name="Spormann A.M."/>
            <person name="Op den Camp H."/>
            <person name="Overmann J."/>
            <person name="Amann R."/>
            <person name="Jetten M.S.M."/>
            <person name="Mascher T."/>
            <person name="Medema M.H."/>
            <person name="Devos D.P."/>
            <person name="Kaster A.-K."/>
            <person name="Ovreas L."/>
            <person name="Rohde M."/>
            <person name="Galperin M.Y."/>
            <person name="Jogler C."/>
        </authorList>
    </citation>
    <scope>NUCLEOTIDE SEQUENCE [LARGE SCALE GENOMIC DNA]</scope>
    <source>
        <strain evidence="13 14">Enr17</strain>
    </source>
</reference>